<dbReference type="SUPFAM" id="SSF52777">
    <property type="entry name" value="CoA-dependent acyltransferases"/>
    <property type="match status" value="2"/>
</dbReference>
<dbReference type="GO" id="GO:0006635">
    <property type="term" value="P:fatty acid beta-oxidation"/>
    <property type="evidence" value="ECO:0007669"/>
    <property type="project" value="UniProtKB-UniPathway"/>
</dbReference>
<dbReference type="InterPro" id="IPR039551">
    <property type="entry name" value="Cho/carn_acyl_trans"/>
</dbReference>
<evidence type="ECO:0000259" key="10">
    <source>
        <dbReference type="Pfam" id="PF00755"/>
    </source>
</evidence>
<dbReference type="FunFam" id="1.10.275.20:FF:000001">
    <property type="entry name" value="carnitine O-palmitoyltransferase 2, mitochondrial"/>
    <property type="match status" value="1"/>
</dbReference>
<keyword evidence="5" id="KW-0276">Fatty acid metabolism</keyword>
<evidence type="ECO:0000256" key="7">
    <source>
        <dbReference type="ARBA" id="ARBA00023315"/>
    </source>
</evidence>
<protein>
    <recommendedName>
        <fullName evidence="10">Choline/carnitine acyltransferase domain-containing protein</fullName>
    </recommendedName>
</protein>
<evidence type="ECO:0000256" key="4">
    <source>
        <dbReference type="ARBA" id="ARBA00022679"/>
    </source>
</evidence>
<evidence type="ECO:0000256" key="6">
    <source>
        <dbReference type="ARBA" id="ARBA00023098"/>
    </source>
</evidence>
<dbReference type="Gene3D" id="1.20.1280.180">
    <property type="match status" value="1"/>
</dbReference>
<dbReference type="PANTHER" id="PTHR22589:SF16">
    <property type="entry name" value="CARNITINE O-PALMITOYLTRANSFERASE 2, MITOCHONDRIAL"/>
    <property type="match status" value="1"/>
</dbReference>
<dbReference type="Gene3D" id="3.30.559.10">
    <property type="entry name" value="Chloramphenicol acetyltransferase-like domain"/>
    <property type="match status" value="1"/>
</dbReference>
<keyword evidence="7" id="KW-0012">Acyltransferase</keyword>
<accession>V4B1F9</accession>
<proteinExistence type="inferred from homology"/>
<comment type="catalytic activity">
    <reaction evidence="8">
        <text>4,8-dimethylnonanoyl-CoA + (R)-carnitine = O-4,8-dimethylnonanoyl-(R)-carnitine + CoA</text>
        <dbReference type="Rhea" id="RHEA:44860"/>
        <dbReference type="ChEBI" id="CHEBI:16347"/>
        <dbReference type="ChEBI" id="CHEBI:57287"/>
        <dbReference type="ChEBI" id="CHEBI:77061"/>
        <dbReference type="ChEBI" id="CHEBI:84654"/>
    </reaction>
</comment>
<dbReference type="OMA" id="HILVMRR"/>
<keyword evidence="3" id="KW-0813">Transport</keyword>
<keyword evidence="12" id="KW-1185">Reference proteome</keyword>
<gene>
    <name evidence="11" type="ORF">LOTGIDRAFT_225472</name>
</gene>
<evidence type="ECO:0000256" key="2">
    <source>
        <dbReference type="ARBA" id="ARBA00005232"/>
    </source>
</evidence>
<sequence length="679" mass="77501">MLRVALYKPCPQSSTLFSQVSSLGKNSRVLNAHCLNSQQYSTTNTSNRGTEEREYLERNKVPTYHFQKSLPRLPVPTLENTCKRYLASQRPLLNDEDFSKTEKIVQEFGNGAGKTLQEELIATDKKNKHTNYVSDAWFDMYLRDRRPVVLNHNPFMVFNDETRPEYNTQLVRATNMVVSSIRFMKTLKAEILGPEIFHMNPAKSDTASFRNFVRLLPEAVAFYGAYWYKAFPLDMSQFKRLFCSTRIPRHDKDELYSKPDSKHLVTFRNGNMYLFDVLDRDGNIVSASEIMSHIKFILDDTTPRPDHPVSILTTENRDIWATVRTQLINAGNEVALELVDSAVFTLILDDDKPTDPNAVSRSFLHGDGINRWFDKSFSLIINKAGTAAVNFEHSWGDGVAVLRYFKEVFKDSIQKPKVNKNTIPSNIDSSKSVQKLDFRLDGNSKKSIDEAKKKFDEKINTLDLHHLEYKKFTKKFIKEKKLGPDSVLQLAIQMTYYRMFGKTVGTYESCSTSAFKHGRTETVRPCTTATLHVCDLLFNPRSSYTVEELQAALKECSKIHFELTKNAAMGQGWDRHLMTLKRMSESHGQSLDIFTDPAYKYINHIILSTSTLSDPSVLIGGFAPVVPDGYGIGYSVEDNRLGFNVTSYQDKSVHDFIENASKSLDDIYNILQGQKPVRL</sequence>
<keyword evidence="4" id="KW-0808">Transferase</keyword>
<dbReference type="InterPro" id="IPR042572">
    <property type="entry name" value="Carn_acyl_trans_N"/>
</dbReference>
<feature type="active site" description="Proton acceptor" evidence="9">
    <location>
        <position position="393"/>
    </location>
</feature>
<dbReference type="Gene3D" id="1.10.275.20">
    <property type="entry name" value="Choline/Carnitine o-acyltransferase"/>
    <property type="match status" value="1"/>
</dbReference>
<comment type="pathway">
    <text evidence="1">Lipid metabolism; fatty acid beta-oxidation.</text>
</comment>
<dbReference type="UniPathway" id="UPA00659"/>
<dbReference type="RefSeq" id="XP_009048196.1">
    <property type="nucleotide sequence ID" value="XM_009049948.1"/>
</dbReference>
<dbReference type="Gene3D" id="3.30.559.70">
    <property type="entry name" value="Choline/Carnitine o-acyltransferase, domain 2"/>
    <property type="match status" value="1"/>
</dbReference>
<dbReference type="OrthoDB" id="240216at2759"/>
<evidence type="ECO:0000256" key="9">
    <source>
        <dbReference type="PIRSR" id="PIRSR600542-1"/>
    </source>
</evidence>
<evidence type="ECO:0000256" key="1">
    <source>
        <dbReference type="ARBA" id="ARBA00005005"/>
    </source>
</evidence>
<evidence type="ECO:0000313" key="12">
    <source>
        <dbReference type="Proteomes" id="UP000030746"/>
    </source>
</evidence>
<dbReference type="EMBL" id="KB200538">
    <property type="protein sequence ID" value="ESP01146.1"/>
    <property type="molecule type" value="Genomic_DNA"/>
</dbReference>
<dbReference type="Proteomes" id="UP000030746">
    <property type="component" value="Unassembled WGS sequence"/>
</dbReference>
<dbReference type="InterPro" id="IPR042231">
    <property type="entry name" value="Cho/carn_acyl_trans_2"/>
</dbReference>
<comment type="similarity">
    <text evidence="2">Belongs to the carnitine/choline acetyltransferase family.</text>
</comment>
<dbReference type="InterPro" id="IPR023213">
    <property type="entry name" value="CAT-like_dom_sf"/>
</dbReference>
<dbReference type="STRING" id="225164.V4B1F9"/>
<evidence type="ECO:0000256" key="5">
    <source>
        <dbReference type="ARBA" id="ARBA00022832"/>
    </source>
</evidence>
<dbReference type="HOGENOM" id="CLU_013513_4_2_1"/>
<dbReference type="GO" id="GO:0004095">
    <property type="term" value="F:carnitine O-palmitoyltransferase activity"/>
    <property type="evidence" value="ECO:0007669"/>
    <property type="project" value="TreeGrafter"/>
</dbReference>
<name>V4B1F9_LOTGI</name>
<dbReference type="KEGG" id="lgi:LOTGIDRAFT_225472"/>
<keyword evidence="6" id="KW-0443">Lipid metabolism</keyword>
<dbReference type="GeneID" id="20247284"/>
<evidence type="ECO:0000313" key="11">
    <source>
        <dbReference type="EMBL" id="ESP01146.1"/>
    </source>
</evidence>
<reference evidence="11 12" key="1">
    <citation type="journal article" date="2013" name="Nature">
        <title>Insights into bilaterian evolution from three spiralian genomes.</title>
        <authorList>
            <person name="Simakov O."/>
            <person name="Marletaz F."/>
            <person name="Cho S.J."/>
            <person name="Edsinger-Gonzales E."/>
            <person name="Havlak P."/>
            <person name="Hellsten U."/>
            <person name="Kuo D.H."/>
            <person name="Larsson T."/>
            <person name="Lv J."/>
            <person name="Arendt D."/>
            <person name="Savage R."/>
            <person name="Osoegawa K."/>
            <person name="de Jong P."/>
            <person name="Grimwood J."/>
            <person name="Chapman J.A."/>
            <person name="Shapiro H."/>
            <person name="Aerts A."/>
            <person name="Otillar R.P."/>
            <person name="Terry A.Y."/>
            <person name="Boore J.L."/>
            <person name="Grigoriev I.V."/>
            <person name="Lindberg D.R."/>
            <person name="Seaver E.C."/>
            <person name="Weisblat D.A."/>
            <person name="Putnam N.H."/>
            <person name="Rokhsar D.S."/>
        </authorList>
    </citation>
    <scope>NUCLEOTIDE SEQUENCE [LARGE SCALE GENOMIC DNA]</scope>
</reference>
<dbReference type="InterPro" id="IPR000542">
    <property type="entry name" value="Carn_acyl_trans"/>
</dbReference>
<dbReference type="PANTHER" id="PTHR22589">
    <property type="entry name" value="CARNITINE O-ACYLTRANSFERASE"/>
    <property type="match status" value="1"/>
</dbReference>
<dbReference type="Pfam" id="PF00755">
    <property type="entry name" value="Carn_acyltransf"/>
    <property type="match status" value="1"/>
</dbReference>
<evidence type="ECO:0000256" key="3">
    <source>
        <dbReference type="ARBA" id="ARBA00022448"/>
    </source>
</evidence>
<evidence type="ECO:0000256" key="8">
    <source>
        <dbReference type="ARBA" id="ARBA00048999"/>
    </source>
</evidence>
<dbReference type="CTD" id="20247284"/>
<dbReference type="AlphaFoldDB" id="V4B1F9"/>
<feature type="domain" description="Choline/carnitine acyltransferase" evidence="10">
    <location>
        <begin position="73"/>
        <end position="657"/>
    </location>
</feature>
<dbReference type="GO" id="GO:0005739">
    <property type="term" value="C:mitochondrion"/>
    <property type="evidence" value="ECO:0007669"/>
    <property type="project" value="TreeGrafter"/>
</dbReference>
<organism evidence="11 12">
    <name type="scientific">Lottia gigantea</name>
    <name type="common">Giant owl limpet</name>
    <dbReference type="NCBI Taxonomy" id="225164"/>
    <lineage>
        <taxon>Eukaryota</taxon>
        <taxon>Metazoa</taxon>
        <taxon>Spiralia</taxon>
        <taxon>Lophotrochozoa</taxon>
        <taxon>Mollusca</taxon>
        <taxon>Gastropoda</taxon>
        <taxon>Patellogastropoda</taxon>
        <taxon>Lottioidea</taxon>
        <taxon>Lottiidae</taxon>
        <taxon>Lottia</taxon>
    </lineage>
</organism>